<dbReference type="PANTHER" id="PTHR31861">
    <property type="entry name" value="OS10G0507500 PROTEIN"/>
    <property type="match status" value="1"/>
</dbReference>
<protein>
    <recommendedName>
        <fullName evidence="1">DUF577 domain-containing protein</fullName>
    </recommendedName>
</protein>
<reference evidence="2" key="1">
    <citation type="submission" date="2021-01" db="EMBL/GenBank/DDBJ databases">
        <authorList>
            <person name="Bezrukov I."/>
        </authorList>
    </citation>
    <scope>NUCLEOTIDE SEQUENCE</scope>
</reference>
<accession>A0A8S2B4W6</accession>
<dbReference type="AlphaFoldDB" id="A0A8S2B4W6"/>
<keyword evidence="3" id="KW-1185">Reference proteome</keyword>
<name>A0A8S2B4W6_ARAAE</name>
<evidence type="ECO:0000313" key="3">
    <source>
        <dbReference type="Proteomes" id="UP000682877"/>
    </source>
</evidence>
<dbReference type="SUPFAM" id="SSF48371">
    <property type="entry name" value="ARM repeat"/>
    <property type="match status" value="1"/>
</dbReference>
<dbReference type="EMBL" id="LR999457">
    <property type="protein sequence ID" value="CAE6201518.1"/>
    <property type="molecule type" value="Genomic_DNA"/>
</dbReference>
<gene>
    <name evidence="2" type="ORF">AARE701A_LOCUS19797</name>
</gene>
<sequence length="636" mass="74223">MKNPNLFARFTWIFRTRAEEIAMAESLNLQLKARDILVSQSHEELAMIVDHLFMRQEYKTARVLYDLCVSCNPGCLALKLLKLYQSSSNGVTRFRSIYLLSETLTDFRNRNFELSRDSLYEIKPLLISCLTNQETKESDIKILKKIVYFVAYNVVLLHDGKWDELGDCILTLANSKEPVKAFHVFIDLPPVYKSLIDKFMHKILEEASNVVLDPYRVGDWSLALQTFVKMWIQLLSTGMRFELLKALMEIRVSSVVNSVIELVNKEKEEFLVQGLEDFERFFSRDMNLYHYAKDQCYFVSALVIKIEGVGTHLTKEIVRKIKMLVTELDNPAIKPQDDLKNCREEFDRGWYDHLKSLSSLEVLKIFASTELEDRSREIAIRRVNALLSDHISKKVNIDIAEMRELQPLLMSCLKEEGISYSMFKVLGQVVNYVAYEMLVYQDETCYELRDYIASSKTEFRRAVYIFQCLTMALVDDDFVIPVMEKLFPEIITRLDPPTELLVDNSCWVMVFSGAFCAAIHLIEDPGYAKSVKEIAHKMIDSIKELVGREMEVGLVRRAFRDVESIVKKQLEWYSTSQYKFVKGLLWRLYAIKGMKWESKIVLWRINVIVERGVKEVEKQLPETEFDWLNLTDDEFE</sequence>
<feature type="domain" description="DUF577" evidence="1">
    <location>
        <begin position="119"/>
        <end position="291"/>
    </location>
</feature>
<organism evidence="2 3">
    <name type="scientific">Arabidopsis arenosa</name>
    <name type="common">Sand rock-cress</name>
    <name type="synonym">Cardaminopsis arenosa</name>
    <dbReference type="NCBI Taxonomy" id="38785"/>
    <lineage>
        <taxon>Eukaryota</taxon>
        <taxon>Viridiplantae</taxon>
        <taxon>Streptophyta</taxon>
        <taxon>Embryophyta</taxon>
        <taxon>Tracheophyta</taxon>
        <taxon>Spermatophyta</taxon>
        <taxon>Magnoliopsida</taxon>
        <taxon>eudicotyledons</taxon>
        <taxon>Gunneridae</taxon>
        <taxon>Pentapetalae</taxon>
        <taxon>rosids</taxon>
        <taxon>malvids</taxon>
        <taxon>Brassicales</taxon>
        <taxon>Brassicaceae</taxon>
        <taxon>Camelineae</taxon>
        <taxon>Arabidopsis</taxon>
    </lineage>
</organism>
<proteinExistence type="predicted"/>
<feature type="domain" description="DUF577" evidence="1">
    <location>
        <begin position="402"/>
        <end position="576"/>
    </location>
</feature>
<evidence type="ECO:0000259" key="1">
    <source>
        <dbReference type="Pfam" id="PF04510"/>
    </source>
</evidence>
<dbReference type="Pfam" id="PF04510">
    <property type="entry name" value="DUF577"/>
    <property type="match status" value="2"/>
</dbReference>
<dbReference type="Proteomes" id="UP000682877">
    <property type="component" value="Chromosome 7"/>
</dbReference>
<dbReference type="InterPro" id="IPR016024">
    <property type="entry name" value="ARM-type_fold"/>
</dbReference>
<dbReference type="InterPro" id="IPR007598">
    <property type="entry name" value="DUF577"/>
</dbReference>
<dbReference type="PANTHER" id="PTHR31861:SF16">
    <property type="entry name" value="DUF577 DOMAIN-CONTAINING PROTEIN-RELATED"/>
    <property type="match status" value="1"/>
</dbReference>
<evidence type="ECO:0000313" key="2">
    <source>
        <dbReference type="EMBL" id="CAE6201518.1"/>
    </source>
</evidence>